<accession>A0A1X4G6G3</accession>
<evidence type="ECO:0000259" key="1">
    <source>
        <dbReference type="PROSITE" id="PS50844"/>
    </source>
</evidence>
<name>A0A1X4G6G3_9CYAN</name>
<dbReference type="PANTHER" id="PTHR42966:SF2">
    <property type="entry name" value="PSEUDAMINIC ACID SYNTHASE"/>
    <property type="match status" value="1"/>
</dbReference>
<comment type="caution">
    <text evidence="2">The sequence shown here is derived from an EMBL/GenBank/DDBJ whole genome shotgun (WGS) entry which is preliminary data.</text>
</comment>
<evidence type="ECO:0000313" key="2">
    <source>
        <dbReference type="EMBL" id="OSO90615.1"/>
    </source>
</evidence>
<gene>
    <name evidence="2" type="ORF">B7O87_09345</name>
</gene>
<dbReference type="InterPro" id="IPR036732">
    <property type="entry name" value="AFP_Neu5c_C_sf"/>
</dbReference>
<dbReference type="PROSITE" id="PS50844">
    <property type="entry name" value="AFP_LIKE"/>
    <property type="match status" value="1"/>
</dbReference>
<dbReference type="SMART" id="SM00858">
    <property type="entry name" value="SAF"/>
    <property type="match status" value="1"/>
</dbReference>
<sequence>MKAITIQDRKVGLHHPTYFVADIAANHDGDIGRSKDLIYLCAEAGANAAKFQHFSAKTIVSDYGFKSLGTQISHQAEWKKSVFEVYEDASLNIDWTSILKETCDDAGIAFFTSPYSLELVDAVDPFVPAYKVGSGDITWLEIIQYMATKKKPLLLATGAATIDEVDRAVATALTRTDDVVVMQCNTNYTGSVDNFYHINLNVLKLYREMYPDLVLGLSDHTPGPTTVLGAVALGARVIEKHFTDDANREGPDHGFSMTPSTWREMVDRTRELEAALGKAIKKVETNEQETVILQRRGIRAKETLTPGVTLTRDLLEVLRPCPSDALPPYRLDEILGKTVVNQIQEGDHLRWTDLK</sequence>
<dbReference type="InterPro" id="IPR006190">
    <property type="entry name" value="SAF_AFP_Neu5Ac"/>
</dbReference>
<dbReference type="PANTHER" id="PTHR42966">
    <property type="entry name" value="N-ACETYLNEURAMINATE SYNTHASE"/>
    <property type="match status" value="1"/>
</dbReference>
<proteinExistence type="predicted"/>
<dbReference type="InterPro" id="IPR013785">
    <property type="entry name" value="Aldolase_TIM"/>
</dbReference>
<reference evidence="3" key="1">
    <citation type="submission" date="2017-04" db="EMBL/GenBank/DDBJ databases">
        <authorList>
            <person name="Abreu V.A."/>
            <person name="Popin R.V."/>
            <person name="Rigonato J."/>
            <person name="Andreote A.P."/>
            <person name="Schaker P.C."/>
            <person name="Hoff-Risseti C."/>
            <person name="Alvarenga D.O."/>
            <person name="Varani A.M."/>
            <person name="Fiore M.F."/>
        </authorList>
    </citation>
    <scope>NUCLEOTIDE SEQUENCE [LARGE SCALE GENOMIC DNA]</scope>
    <source>
        <strain evidence="3">CENA303</strain>
    </source>
</reference>
<dbReference type="InterPro" id="IPR013974">
    <property type="entry name" value="SAF"/>
</dbReference>
<dbReference type="CDD" id="cd11615">
    <property type="entry name" value="SAF_NeuB_like"/>
    <property type="match status" value="1"/>
</dbReference>
<dbReference type="GO" id="GO:0047444">
    <property type="term" value="F:N-acylneuraminate-9-phosphate synthase activity"/>
    <property type="evidence" value="ECO:0007669"/>
    <property type="project" value="TreeGrafter"/>
</dbReference>
<dbReference type="InterPro" id="IPR057736">
    <property type="entry name" value="SAF_PseI/NeuA/NeuB"/>
</dbReference>
<feature type="domain" description="AFP-like" evidence="1">
    <location>
        <begin position="297"/>
        <end position="355"/>
    </location>
</feature>
<dbReference type="Gene3D" id="3.20.20.70">
    <property type="entry name" value="Aldolase class I"/>
    <property type="match status" value="1"/>
</dbReference>
<dbReference type="GO" id="GO:0016051">
    <property type="term" value="P:carbohydrate biosynthetic process"/>
    <property type="evidence" value="ECO:0007669"/>
    <property type="project" value="InterPro"/>
</dbReference>
<organism evidence="2 3">
    <name type="scientific">Cylindrospermopsis raciborskii CENA303</name>
    <dbReference type="NCBI Taxonomy" id="1170769"/>
    <lineage>
        <taxon>Bacteria</taxon>
        <taxon>Bacillati</taxon>
        <taxon>Cyanobacteriota</taxon>
        <taxon>Cyanophyceae</taxon>
        <taxon>Nostocales</taxon>
        <taxon>Aphanizomenonaceae</taxon>
        <taxon>Cylindrospermopsis</taxon>
    </lineage>
</organism>
<dbReference type="Pfam" id="PF08666">
    <property type="entry name" value="SAF"/>
    <property type="match status" value="1"/>
</dbReference>
<dbReference type="EMBL" id="NBYN01000043">
    <property type="protein sequence ID" value="OSO90615.1"/>
    <property type="molecule type" value="Genomic_DNA"/>
</dbReference>
<dbReference type="InterPro" id="IPR051690">
    <property type="entry name" value="PseI-like"/>
</dbReference>
<dbReference type="AlphaFoldDB" id="A0A1X4G6G3"/>
<dbReference type="SUPFAM" id="SSF51269">
    <property type="entry name" value="AFP III-like domain"/>
    <property type="match status" value="1"/>
</dbReference>
<dbReference type="Pfam" id="PF03102">
    <property type="entry name" value="NeuB"/>
    <property type="match status" value="1"/>
</dbReference>
<dbReference type="SUPFAM" id="SSF51569">
    <property type="entry name" value="Aldolase"/>
    <property type="match status" value="1"/>
</dbReference>
<protein>
    <submittedName>
        <fullName evidence="2">N-acetylneuraminate synthase</fullName>
    </submittedName>
</protein>
<dbReference type="InterPro" id="IPR013132">
    <property type="entry name" value="PseI/NeuA/B-like_N"/>
</dbReference>
<dbReference type="Gene3D" id="3.90.1210.10">
    <property type="entry name" value="Antifreeze-like/N-acetylneuraminic acid synthase C-terminal domain"/>
    <property type="match status" value="1"/>
</dbReference>
<evidence type="ECO:0000313" key="3">
    <source>
        <dbReference type="Proteomes" id="UP000192997"/>
    </source>
</evidence>
<dbReference type="Proteomes" id="UP000192997">
    <property type="component" value="Unassembled WGS sequence"/>
</dbReference>